<comment type="caution">
    <text evidence="1">The sequence shown here is derived from an EMBL/GenBank/DDBJ whole genome shotgun (WGS) entry which is preliminary data.</text>
</comment>
<dbReference type="Proteomes" id="UP000470771">
    <property type="component" value="Unassembled WGS sequence"/>
</dbReference>
<dbReference type="AlphaFoldDB" id="A0A6N9NL08"/>
<protein>
    <submittedName>
        <fullName evidence="1">Uncharacterized protein</fullName>
    </submittedName>
</protein>
<evidence type="ECO:0000313" key="1">
    <source>
        <dbReference type="EMBL" id="NBG67386.1"/>
    </source>
</evidence>
<sequence length="78" mass="8985">MNPHLFNFTLDISKTNIPNTLNNPFRSSIPEIAQLAAKEFQAFIEKESQNWQPELLLKKGKLFGMLVVQKLLKKRSSI</sequence>
<name>A0A6N9NL08_9FLAO</name>
<evidence type="ECO:0000313" key="2">
    <source>
        <dbReference type="Proteomes" id="UP000470771"/>
    </source>
</evidence>
<dbReference type="RefSeq" id="WP_160634333.1">
    <property type="nucleotide sequence ID" value="NZ_WWNE01000018.1"/>
</dbReference>
<proteinExistence type="predicted"/>
<reference evidence="1 2" key="1">
    <citation type="submission" date="2019-12" db="EMBL/GenBank/DDBJ databases">
        <authorList>
            <person name="Zhao J."/>
        </authorList>
    </citation>
    <scope>NUCLEOTIDE SEQUENCE [LARGE SCALE GENOMIC DNA]</scope>
    <source>
        <strain evidence="1 2">S-15</strain>
    </source>
</reference>
<gene>
    <name evidence="1" type="ORF">GQN54_14760</name>
</gene>
<keyword evidence="2" id="KW-1185">Reference proteome</keyword>
<accession>A0A6N9NL08</accession>
<dbReference type="EMBL" id="WWNE01000018">
    <property type="protein sequence ID" value="NBG67386.1"/>
    <property type="molecule type" value="Genomic_DNA"/>
</dbReference>
<organism evidence="1 2">
    <name type="scientific">Acidiluteibacter ferrifornacis</name>
    <dbReference type="NCBI Taxonomy" id="2692424"/>
    <lineage>
        <taxon>Bacteria</taxon>
        <taxon>Pseudomonadati</taxon>
        <taxon>Bacteroidota</taxon>
        <taxon>Flavobacteriia</taxon>
        <taxon>Flavobacteriales</taxon>
        <taxon>Cryomorphaceae</taxon>
        <taxon>Acidiluteibacter</taxon>
    </lineage>
</organism>